<dbReference type="EMBL" id="JBHTAJ010000009">
    <property type="protein sequence ID" value="MFC7179226.1"/>
    <property type="molecule type" value="Genomic_DNA"/>
</dbReference>
<proteinExistence type="predicted"/>
<accession>A0ABW2FPP0</accession>
<name>A0ABW2FPP0_9ACTN</name>
<evidence type="ECO:0000313" key="1">
    <source>
        <dbReference type="EMBL" id="MFC7179226.1"/>
    </source>
</evidence>
<gene>
    <name evidence="1" type="ORF">ACFQMG_06570</name>
</gene>
<comment type="caution">
    <text evidence="1">The sequence shown here is derived from an EMBL/GenBank/DDBJ whole genome shotgun (WGS) entry which is preliminary data.</text>
</comment>
<organism evidence="1 2">
    <name type="scientific">Kitasatospora paranensis</name>
    <dbReference type="NCBI Taxonomy" id="258053"/>
    <lineage>
        <taxon>Bacteria</taxon>
        <taxon>Bacillati</taxon>
        <taxon>Actinomycetota</taxon>
        <taxon>Actinomycetes</taxon>
        <taxon>Kitasatosporales</taxon>
        <taxon>Streptomycetaceae</taxon>
        <taxon>Kitasatospora</taxon>
    </lineage>
</organism>
<dbReference type="RefSeq" id="WP_345708248.1">
    <property type="nucleotide sequence ID" value="NZ_BAABKV010000001.1"/>
</dbReference>
<sequence length="232" mass="22242">MTTPSGPAERHPLRRALTGPAAQACAILASAAALTAGAAACSSSEKTVGGISPAVVSAASEASVRAASAAAEASELGGEQASAAASGAASLLSEAASARAASASAAASSVQSRAAAFESSVSAQISMARASASTALAGATGTGNALSDVTLTGVPTTATDGYPAAILTITNSTSTAANYAVQVDFSDSSGATVETVVVGTADVAPGERRTVLAHGDKQVQSNSAKVVRAQRY</sequence>
<dbReference type="Proteomes" id="UP001596435">
    <property type="component" value="Unassembled WGS sequence"/>
</dbReference>
<evidence type="ECO:0008006" key="3">
    <source>
        <dbReference type="Google" id="ProtNLM"/>
    </source>
</evidence>
<evidence type="ECO:0000313" key="2">
    <source>
        <dbReference type="Proteomes" id="UP001596435"/>
    </source>
</evidence>
<protein>
    <recommendedName>
        <fullName evidence="3">Secreted protein</fullName>
    </recommendedName>
</protein>
<reference evidence="2" key="1">
    <citation type="journal article" date="2019" name="Int. J. Syst. Evol. Microbiol.">
        <title>The Global Catalogue of Microorganisms (GCM) 10K type strain sequencing project: providing services to taxonomists for standard genome sequencing and annotation.</title>
        <authorList>
            <consortium name="The Broad Institute Genomics Platform"/>
            <consortium name="The Broad Institute Genome Sequencing Center for Infectious Disease"/>
            <person name="Wu L."/>
            <person name="Ma J."/>
        </authorList>
    </citation>
    <scope>NUCLEOTIDE SEQUENCE [LARGE SCALE GENOMIC DNA]</scope>
    <source>
        <strain evidence="2">CGMCC 1.12859</strain>
    </source>
</reference>
<keyword evidence="2" id="KW-1185">Reference proteome</keyword>